<dbReference type="EMBL" id="CAQQ02073877">
    <property type="status" value="NOT_ANNOTATED_CDS"/>
    <property type="molecule type" value="Genomic_DNA"/>
</dbReference>
<dbReference type="EMBL" id="CAQQ02073878">
    <property type="status" value="NOT_ANNOTATED_CDS"/>
    <property type="molecule type" value="Genomic_DNA"/>
</dbReference>
<name>T1H5B3_MEGSC</name>
<dbReference type="Gene3D" id="3.80.10.10">
    <property type="entry name" value="Ribonuclease Inhibitor"/>
    <property type="match status" value="1"/>
</dbReference>
<dbReference type="InterPro" id="IPR032675">
    <property type="entry name" value="LRR_dom_sf"/>
</dbReference>
<dbReference type="AlphaFoldDB" id="T1H5B3"/>
<reference evidence="2" key="1">
    <citation type="submission" date="2013-02" db="EMBL/GenBank/DDBJ databases">
        <authorList>
            <person name="Hughes D."/>
        </authorList>
    </citation>
    <scope>NUCLEOTIDE SEQUENCE</scope>
    <source>
        <strain>Durham</strain>
        <strain evidence="2">NC isolate 2 -- Noor lab</strain>
    </source>
</reference>
<sequence>GYIPGNVLESLLNCKLESLELEIFNIPENEIVQMLDIQRQNLMILSLHFHYDFRRRFEDCWRPEKLRSLKLSGISMITVNPSKNPILTTLILVKVDLTNSSLMECLERAPNLEVVMISNIASSFRLDLSVFEICKGLKHLELEDLHCRKCELKEFSNLETLKVDFFTNHILKEIKAPKLKHLMLNKTGVEFCESCIPDNFSRIKRLTFTGYSNISILFFLKNLKYLE</sequence>
<reference evidence="1" key="2">
    <citation type="submission" date="2015-06" db="UniProtKB">
        <authorList>
            <consortium name="EnsemblMetazoa"/>
        </authorList>
    </citation>
    <scope>IDENTIFICATION</scope>
</reference>
<protein>
    <submittedName>
        <fullName evidence="1">Uncharacterized protein</fullName>
    </submittedName>
</protein>
<evidence type="ECO:0000313" key="2">
    <source>
        <dbReference type="Proteomes" id="UP000015102"/>
    </source>
</evidence>
<organism evidence="1 2">
    <name type="scientific">Megaselia scalaris</name>
    <name type="common">Humpbacked fly</name>
    <name type="synonym">Phora scalaris</name>
    <dbReference type="NCBI Taxonomy" id="36166"/>
    <lineage>
        <taxon>Eukaryota</taxon>
        <taxon>Metazoa</taxon>
        <taxon>Ecdysozoa</taxon>
        <taxon>Arthropoda</taxon>
        <taxon>Hexapoda</taxon>
        <taxon>Insecta</taxon>
        <taxon>Pterygota</taxon>
        <taxon>Neoptera</taxon>
        <taxon>Endopterygota</taxon>
        <taxon>Diptera</taxon>
        <taxon>Brachycera</taxon>
        <taxon>Muscomorpha</taxon>
        <taxon>Platypezoidea</taxon>
        <taxon>Phoridae</taxon>
        <taxon>Megaseliini</taxon>
        <taxon>Megaselia</taxon>
    </lineage>
</organism>
<keyword evidence="2" id="KW-1185">Reference proteome</keyword>
<accession>T1H5B3</accession>
<proteinExistence type="predicted"/>
<dbReference type="HOGENOM" id="CLU_1222309_0_0_1"/>
<evidence type="ECO:0000313" key="1">
    <source>
        <dbReference type="EnsemblMetazoa" id="MESCA011490-PA"/>
    </source>
</evidence>
<dbReference type="Proteomes" id="UP000015102">
    <property type="component" value="Unassembled WGS sequence"/>
</dbReference>
<dbReference type="SUPFAM" id="SSF52058">
    <property type="entry name" value="L domain-like"/>
    <property type="match status" value="1"/>
</dbReference>
<dbReference type="EnsemblMetazoa" id="MESCA011490-RA">
    <property type="protein sequence ID" value="MESCA011490-PA"/>
    <property type="gene ID" value="MESCA011490"/>
</dbReference>